<feature type="signal peptide" evidence="4">
    <location>
        <begin position="1"/>
        <end position="20"/>
    </location>
</feature>
<evidence type="ECO:0000256" key="3">
    <source>
        <dbReference type="ARBA" id="ARBA00022729"/>
    </source>
</evidence>
<evidence type="ECO:0000313" key="6">
    <source>
        <dbReference type="EMBL" id="NRF68104.1"/>
    </source>
</evidence>
<comment type="caution">
    <text evidence="6">The sequence shown here is derived from an EMBL/GenBank/DDBJ whole genome shotgun (WGS) entry which is preliminary data.</text>
</comment>
<evidence type="ECO:0000313" key="7">
    <source>
        <dbReference type="Proteomes" id="UP000737171"/>
    </source>
</evidence>
<dbReference type="InterPro" id="IPR025997">
    <property type="entry name" value="SBP_2_dom"/>
</dbReference>
<accession>A0ABX2EHK0</accession>
<keyword evidence="7" id="KW-1185">Reference proteome</keyword>
<dbReference type="EMBL" id="JABRWJ010000004">
    <property type="protein sequence ID" value="NRF68104.1"/>
    <property type="molecule type" value="Genomic_DNA"/>
</dbReference>
<proteinExistence type="inferred from homology"/>
<feature type="chain" id="PRO_5046403991" evidence="4">
    <location>
        <begin position="21"/>
        <end position="326"/>
    </location>
</feature>
<dbReference type="InterPro" id="IPR028082">
    <property type="entry name" value="Peripla_BP_I"/>
</dbReference>
<comment type="subcellular location">
    <subcellularLocation>
        <location evidence="1">Cell envelope</location>
    </subcellularLocation>
</comment>
<dbReference type="Proteomes" id="UP000737171">
    <property type="component" value="Unassembled WGS sequence"/>
</dbReference>
<dbReference type="Pfam" id="PF13407">
    <property type="entry name" value="Peripla_BP_4"/>
    <property type="match status" value="1"/>
</dbReference>
<comment type="similarity">
    <text evidence="2">Belongs to the bacterial solute-binding protein 2 family.</text>
</comment>
<gene>
    <name evidence="6" type="ORF">HLB44_14015</name>
</gene>
<evidence type="ECO:0000256" key="4">
    <source>
        <dbReference type="SAM" id="SignalP"/>
    </source>
</evidence>
<sequence>MRRRPLLLIVVAAALPGLHACRDASVAPAAAPASQPAGKRRIALVMKTLTSPFFVEMEKGARRAEAELGIELLVKTAAQETSIEQQIAIIDQLTRAKVDAIVIAPGDSYRLIPGLRKAQQAGIAIVNVDNRLDPEASRKEGLGTVPFISVDNRKGVYGAAKYLAEGLRQPTQAAIIEGIRSASNAEDRKQGALQAFAENKLVSVVASESANWKIDDAHEVARKLFTEHPRIKLLVCANDMMALGAIRYLQQAKIRGVKVAGYDALDEARQAMREGWMAASVDQQAAQQGFMGVAYAARLLKGDKLPADTLLETKLITAKDLAPAAK</sequence>
<dbReference type="SUPFAM" id="SSF53822">
    <property type="entry name" value="Periplasmic binding protein-like I"/>
    <property type="match status" value="1"/>
</dbReference>
<dbReference type="PANTHER" id="PTHR46847">
    <property type="entry name" value="D-ALLOSE-BINDING PERIPLASMIC PROTEIN-RELATED"/>
    <property type="match status" value="1"/>
</dbReference>
<evidence type="ECO:0000256" key="1">
    <source>
        <dbReference type="ARBA" id="ARBA00004196"/>
    </source>
</evidence>
<evidence type="ECO:0000259" key="5">
    <source>
        <dbReference type="Pfam" id="PF13407"/>
    </source>
</evidence>
<keyword evidence="3 4" id="KW-0732">Signal</keyword>
<dbReference type="Gene3D" id="3.40.50.2300">
    <property type="match status" value="2"/>
</dbReference>
<name>A0ABX2EHK0_9BURK</name>
<reference evidence="6 7" key="1">
    <citation type="submission" date="2020-05" db="EMBL/GenBank/DDBJ databases">
        <title>Aquincola sp. isolate from soil.</title>
        <authorList>
            <person name="Han J."/>
            <person name="Kim D.-U."/>
        </authorList>
    </citation>
    <scope>NUCLEOTIDE SEQUENCE [LARGE SCALE GENOMIC DNA]</scope>
    <source>
        <strain evidence="6 7">S2</strain>
    </source>
</reference>
<feature type="domain" description="Periplasmic binding protein" evidence="5">
    <location>
        <begin position="42"/>
        <end position="304"/>
    </location>
</feature>
<organism evidence="6 7">
    <name type="scientific">Pseudaquabacterium terrae</name>
    <dbReference type="NCBI Taxonomy" id="2732868"/>
    <lineage>
        <taxon>Bacteria</taxon>
        <taxon>Pseudomonadati</taxon>
        <taxon>Pseudomonadota</taxon>
        <taxon>Betaproteobacteria</taxon>
        <taxon>Burkholderiales</taxon>
        <taxon>Sphaerotilaceae</taxon>
        <taxon>Pseudaquabacterium</taxon>
    </lineage>
</organism>
<dbReference type="PANTHER" id="PTHR46847:SF1">
    <property type="entry name" value="D-ALLOSE-BINDING PERIPLASMIC PROTEIN-RELATED"/>
    <property type="match status" value="1"/>
</dbReference>
<protein>
    <submittedName>
        <fullName evidence="6">Substrate-binding domain-containing protein</fullName>
    </submittedName>
</protein>
<evidence type="ECO:0000256" key="2">
    <source>
        <dbReference type="ARBA" id="ARBA00007639"/>
    </source>
</evidence>
<dbReference type="RefSeq" id="WP_173123448.1">
    <property type="nucleotide sequence ID" value="NZ_JABRWJ010000004.1"/>
</dbReference>